<accession>A0A2H0RLD2</accession>
<dbReference type="AlphaFoldDB" id="A0A2H0RLD2"/>
<keyword evidence="8 11" id="KW-1133">Transmembrane helix</keyword>
<dbReference type="PROSITE" id="PS50106">
    <property type="entry name" value="PDZ"/>
    <property type="match status" value="1"/>
</dbReference>
<dbReference type="GO" id="GO:0006508">
    <property type="term" value="P:proteolysis"/>
    <property type="evidence" value="ECO:0007669"/>
    <property type="project" value="UniProtKB-KW"/>
</dbReference>
<dbReference type="Pfam" id="PF17820">
    <property type="entry name" value="PDZ_6"/>
    <property type="match status" value="1"/>
</dbReference>
<evidence type="ECO:0000256" key="4">
    <source>
        <dbReference type="ARBA" id="ARBA00022670"/>
    </source>
</evidence>
<keyword evidence="4 13" id="KW-0645">Protease</keyword>
<dbReference type="EC" id="3.4.24.-" evidence="11"/>
<evidence type="ECO:0000256" key="6">
    <source>
        <dbReference type="ARBA" id="ARBA00022801"/>
    </source>
</evidence>
<keyword evidence="10 11" id="KW-0472">Membrane</keyword>
<evidence type="ECO:0000256" key="11">
    <source>
        <dbReference type="RuleBase" id="RU362031"/>
    </source>
</evidence>
<keyword evidence="5 11" id="KW-0812">Transmembrane</keyword>
<dbReference type="InterPro" id="IPR008915">
    <property type="entry name" value="Peptidase_M50"/>
</dbReference>
<keyword evidence="7 11" id="KW-0862">Zinc</keyword>
<keyword evidence="11" id="KW-0479">Metal-binding</keyword>
<evidence type="ECO:0000256" key="7">
    <source>
        <dbReference type="ARBA" id="ARBA00022833"/>
    </source>
</evidence>
<feature type="domain" description="PDZ" evidence="12">
    <location>
        <begin position="113"/>
        <end position="192"/>
    </location>
</feature>
<dbReference type="Gene3D" id="2.30.42.10">
    <property type="match status" value="1"/>
</dbReference>
<evidence type="ECO:0000313" key="13">
    <source>
        <dbReference type="EMBL" id="PIR47308.1"/>
    </source>
</evidence>
<feature type="transmembrane region" description="Helical" evidence="11">
    <location>
        <begin position="333"/>
        <end position="352"/>
    </location>
</feature>
<feature type="transmembrane region" description="Helical" evidence="11">
    <location>
        <begin position="86"/>
        <end position="108"/>
    </location>
</feature>
<evidence type="ECO:0000256" key="9">
    <source>
        <dbReference type="ARBA" id="ARBA00023049"/>
    </source>
</evidence>
<evidence type="ECO:0000256" key="5">
    <source>
        <dbReference type="ARBA" id="ARBA00022692"/>
    </source>
</evidence>
<sequence length="359" mass="38267">MITALIFIAVLAVLVLAHEFGHFAVAKWSGMRVDEFGFGFPPKLFGIKRGETEYTINLIPLGGFVKIHGESGEERDDPRSFASKSIWKRFLVLVAGVTMNVLLAWVLLSAGFMAGLPTAIDGGDFAGGNVKDEQVQITYVLPGSPAEEVGLVLGDRVLSVNGQSVIDAAQTRELIGLAQAGEELELVIARTGEDQSRTIMVAPVQIEEGLIAIGTQLTTVGYVSFPPHLALLNGATSTANMVAMTAVGFWDLLGRLVTGKGLGGDVSGPVGIAVLTGQVADLGFVYLLNFAAVLSVNLAILNILPFPALDGGRVFFLLIELIRRKPVTPKFEATVHAAGFAMLMILVVLVTYKDLLRFF</sequence>
<dbReference type="InterPro" id="IPR041489">
    <property type="entry name" value="PDZ_6"/>
</dbReference>
<protein>
    <recommendedName>
        <fullName evidence="11">Zinc metalloprotease</fullName>
        <ecNumber evidence="11">3.4.24.-</ecNumber>
    </recommendedName>
</protein>
<gene>
    <name evidence="13" type="primary">rseP</name>
    <name evidence="13" type="ORF">COV06_04475</name>
</gene>
<dbReference type="InterPro" id="IPR004387">
    <property type="entry name" value="Pept_M50_Zn"/>
</dbReference>
<dbReference type="CDD" id="cd06163">
    <property type="entry name" value="S2P-M50_PDZ_RseP-like"/>
    <property type="match status" value="1"/>
</dbReference>
<evidence type="ECO:0000313" key="14">
    <source>
        <dbReference type="Proteomes" id="UP000230084"/>
    </source>
</evidence>
<evidence type="ECO:0000256" key="1">
    <source>
        <dbReference type="ARBA" id="ARBA00001947"/>
    </source>
</evidence>
<keyword evidence="6 11" id="KW-0378">Hydrolase</keyword>
<dbReference type="EMBL" id="PCYM01000010">
    <property type="protein sequence ID" value="PIR47308.1"/>
    <property type="molecule type" value="Genomic_DNA"/>
</dbReference>
<dbReference type="InterPro" id="IPR036034">
    <property type="entry name" value="PDZ_sf"/>
</dbReference>
<comment type="caution">
    <text evidence="13">The sequence shown here is derived from an EMBL/GenBank/DDBJ whole genome shotgun (WGS) entry which is preliminary data.</text>
</comment>
<evidence type="ECO:0000259" key="12">
    <source>
        <dbReference type="PROSITE" id="PS50106"/>
    </source>
</evidence>
<evidence type="ECO:0000256" key="8">
    <source>
        <dbReference type="ARBA" id="ARBA00022989"/>
    </source>
</evidence>
<feature type="transmembrane region" description="Helical" evidence="11">
    <location>
        <begin position="284"/>
        <end position="304"/>
    </location>
</feature>
<organism evidence="13 14">
    <name type="scientific">Candidatus Uhrbacteria bacterium CG10_big_fil_rev_8_21_14_0_10_50_16</name>
    <dbReference type="NCBI Taxonomy" id="1975039"/>
    <lineage>
        <taxon>Bacteria</taxon>
        <taxon>Candidatus Uhriibacteriota</taxon>
    </lineage>
</organism>
<name>A0A2H0RLD2_9BACT</name>
<evidence type="ECO:0000256" key="2">
    <source>
        <dbReference type="ARBA" id="ARBA00004141"/>
    </source>
</evidence>
<proteinExistence type="inferred from homology"/>
<dbReference type="GO" id="GO:0016020">
    <property type="term" value="C:membrane"/>
    <property type="evidence" value="ECO:0007669"/>
    <property type="project" value="UniProtKB-SubCell"/>
</dbReference>
<evidence type="ECO:0000256" key="3">
    <source>
        <dbReference type="ARBA" id="ARBA00007931"/>
    </source>
</evidence>
<dbReference type="SMART" id="SM00228">
    <property type="entry name" value="PDZ"/>
    <property type="match status" value="1"/>
</dbReference>
<dbReference type="InterPro" id="IPR001478">
    <property type="entry name" value="PDZ"/>
</dbReference>
<dbReference type="GO" id="GO:0004222">
    <property type="term" value="F:metalloendopeptidase activity"/>
    <property type="evidence" value="ECO:0007669"/>
    <property type="project" value="InterPro"/>
</dbReference>
<dbReference type="Proteomes" id="UP000230084">
    <property type="component" value="Unassembled WGS sequence"/>
</dbReference>
<reference evidence="13 14" key="1">
    <citation type="submission" date="2017-09" db="EMBL/GenBank/DDBJ databases">
        <title>Depth-based differentiation of microbial function through sediment-hosted aquifers and enrichment of novel symbionts in the deep terrestrial subsurface.</title>
        <authorList>
            <person name="Probst A.J."/>
            <person name="Ladd B."/>
            <person name="Jarett J.K."/>
            <person name="Geller-Mcgrath D.E."/>
            <person name="Sieber C.M."/>
            <person name="Emerson J.B."/>
            <person name="Anantharaman K."/>
            <person name="Thomas B.C."/>
            <person name="Malmstrom R."/>
            <person name="Stieglmeier M."/>
            <person name="Klingl A."/>
            <person name="Woyke T."/>
            <person name="Ryan C.M."/>
            <person name="Banfield J.F."/>
        </authorList>
    </citation>
    <scope>NUCLEOTIDE SEQUENCE [LARGE SCALE GENOMIC DNA]</scope>
    <source>
        <strain evidence="13">CG10_big_fil_rev_8_21_14_0_10_50_16</strain>
    </source>
</reference>
<comment type="similarity">
    <text evidence="3 11">Belongs to the peptidase M50B family.</text>
</comment>
<dbReference type="NCBIfam" id="TIGR00054">
    <property type="entry name" value="RIP metalloprotease RseP"/>
    <property type="match status" value="1"/>
</dbReference>
<comment type="cofactor">
    <cofactor evidence="1 11">
        <name>Zn(2+)</name>
        <dbReference type="ChEBI" id="CHEBI:29105"/>
    </cofactor>
</comment>
<evidence type="ECO:0000256" key="10">
    <source>
        <dbReference type="ARBA" id="ARBA00023136"/>
    </source>
</evidence>
<dbReference type="GO" id="GO:0046872">
    <property type="term" value="F:metal ion binding"/>
    <property type="evidence" value="ECO:0007669"/>
    <property type="project" value="UniProtKB-KW"/>
</dbReference>
<dbReference type="Pfam" id="PF02163">
    <property type="entry name" value="Peptidase_M50"/>
    <property type="match status" value="1"/>
</dbReference>
<dbReference type="PANTHER" id="PTHR42837">
    <property type="entry name" value="REGULATOR OF SIGMA-E PROTEASE RSEP"/>
    <property type="match status" value="1"/>
</dbReference>
<dbReference type="PANTHER" id="PTHR42837:SF2">
    <property type="entry name" value="MEMBRANE METALLOPROTEASE ARASP2, CHLOROPLASTIC-RELATED"/>
    <property type="match status" value="1"/>
</dbReference>
<keyword evidence="9 11" id="KW-0482">Metalloprotease</keyword>
<dbReference type="SUPFAM" id="SSF50156">
    <property type="entry name" value="PDZ domain-like"/>
    <property type="match status" value="1"/>
</dbReference>
<comment type="subcellular location">
    <subcellularLocation>
        <location evidence="2">Membrane</location>
        <topology evidence="2">Multi-pass membrane protein</topology>
    </subcellularLocation>
</comment>